<dbReference type="EMBL" id="CP000390">
    <property type="protein sequence ID" value="ABG65465.1"/>
    <property type="molecule type" value="Genomic_DNA"/>
</dbReference>
<protein>
    <recommendedName>
        <fullName evidence="2">TadE-like domain-containing protein</fullName>
    </recommendedName>
</protein>
<proteinExistence type="predicted"/>
<name>Q11AW0_CHESB</name>
<gene>
    <name evidence="3" type="ordered locus">Meso_4098</name>
</gene>
<reference evidence="3" key="1">
    <citation type="submission" date="2006-06" db="EMBL/GenBank/DDBJ databases">
        <title>Complete sequence of chromosome of Chelativorans sp. BNC1.</title>
        <authorList>
            <consortium name="US DOE Joint Genome Institute"/>
            <person name="Copeland A."/>
            <person name="Lucas S."/>
            <person name="Lapidus A."/>
            <person name="Barry K."/>
            <person name="Detter J.C."/>
            <person name="Glavina del Rio T."/>
            <person name="Hammon N."/>
            <person name="Israni S."/>
            <person name="Dalin E."/>
            <person name="Tice H."/>
            <person name="Pitluck S."/>
            <person name="Chertkov O."/>
            <person name="Brettin T."/>
            <person name="Bruce D."/>
            <person name="Han C."/>
            <person name="Tapia R."/>
            <person name="Gilna P."/>
            <person name="Schmutz J."/>
            <person name="Larimer F."/>
            <person name="Land M."/>
            <person name="Hauser L."/>
            <person name="Kyrpides N."/>
            <person name="Mikhailova N."/>
            <person name="Richardson P."/>
        </authorList>
    </citation>
    <scope>NUCLEOTIDE SEQUENCE</scope>
    <source>
        <strain evidence="3">BNC1</strain>
    </source>
</reference>
<dbReference type="STRING" id="266779.Meso_4098"/>
<dbReference type="InterPro" id="IPR012495">
    <property type="entry name" value="TadE-like_dom"/>
</dbReference>
<keyword evidence="1" id="KW-0812">Transmembrane</keyword>
<feature type="transmembrane region" description="Helical" evidence="1">
    <location>
        <begin position="23"/>
        <end position="46"/>
    </location>
</feature>
<dbReference type="HOGENOM" id="CLU_108008_0_1_5"/>
<dbReference type="KEGG" id="mes:Meso_4098"/>
<sequence>MIAHLRKQGREVVSHLINFSKEASGAAVVEFALVVPLMLALFFLTLEATQALEANRRVGRLANQVADLVTQQKEITKDELLALMMIGRAALEPYRRSKPTITVTAIQITDEDKPKPKVVWSRSLVGDALVYAERPDDITELPDSLLVRGRFLVRAEANLDYRPMILWSADGKEAMGLTAAFDNISMSARQYYNPRQTPTIPCGNC</sequence>
<dbReference type="Pfam" id="PF07811">
    <property type="entry name" value="TadE"/>
    <property type="match status" value="1"/>
</dbReference>
<evidence type="ECO:0000256" key="1">
    <source>
        <dbReference type="SAM" id="Phobius"/>
    </source>
</evidence>
<keyword evidence="1" id="KW-1133">Transmembrane helix</keyword>
<keyword evidence="1" id="KW-0472">Membrane</keyword>
<dbReference type="eggNOG" id="COG4961">
    <property type="taxonomic scope" value="Bacteria"/>
</dbReference>
<dbReference type="AlphaFoldDB" id="Q11AW0"/>
<accession>Q11AW0</accession>
<organism evidence="3">
    <name type="scientific">Chelativorans sp. (strain BNC1)</name>
    <dbReference type="NCBI Taxonomy" id="266779"/>
    <lineage>
        <taxon>Bacteria</taxon>
        <taxon>Pseudomonadati</taxon>
        <taxon>Pseudomonadota</taxon>
        <taxon>Alphaproteobacteria</taxon>
        <taxon>Hyphomicrobiales</taxon>
        <taxon>Phyllobacteriaceae</taxon>
        <taxon>Chelativorans</taxon>
    </lineage>
</organism>
<feature type="domain" description="TadE-like" evidence="2">
    <location>
        <begin position="25"/>
        <end position="66"/>
    </location>
</feature>
<evidence type="ECO:0000313" key="3">
    <source>
        <dbReference type="EMBL" id="ABG65465.1"/>
    </source>
</evidence>
<evidence type="ECO:0000259" key="2">
    <source>
        <dbReference type="Pfam" id="PF07811"/>
    </source>
</evidence>